<dbReference type="GeneID" id="18247250"/>
<keyword evidence="1 5" id="KW-0853">WD repeat</keyword>
<name>G3B2Y9_CANTC</name>
<dbReference type="STRING" id="590646.G3B2Y9"/>
<evidence type="ECO:0000256" key="4">
    <source>
        <dbReference type="ARBA" id="ARBA00038321"/>
    </source>
</evidence>
<dbReference type="InterPro" id="IPR001680">
    <property type="entry name" value="WD40_rpt"/>
</dbReference>
<dbReference type="SUPFAM" id="SSF50978">
    <property type="entry name" value="WD40 repeat-like"/>
    <property type="match status" value="1"/>
</dbReference>
<dbReference type="HOGENOM" id="CLU_037051_3_1_1"/>
<keyword evidence="7" id="KW-1185">Reference proteome</keyword>
<dbReference type="InterPro" id="IPR036322">
    <property type="entry name" value="WD40_repeat_dom_sf"/>
</dbReference>
<dbReference type="InterPro" id="IPR051179">
    <property type="entry name" value="WD_repeat_multifunction"/>
</dbReference>
<dbReference type="InterPro" id="IPR015943">
    <property type="entry name" value="WD40/YVTN_repeat-like_dom_sf"/>
</dbReference>
<sequence>MIDIVTIQDTFEEVISDVNGGTLRQDSFWVGVRKSGENQILNKILVLPGKFEGDVEFKSKGNRSYTINNKYKLTRGHSFIKAKGVSSIGRIGSVIVIGTKSGDLVVHDLVSGEETTVRECHYLDIVEIKVFPSKQVLMTVGLDHQIKLWSVKDWSCIRTFHTLNSANVEFIGRGRNFVNGTQKGELKLWECSSGKVVHTYTKVRNKEDQISRIKVIESEFVHGENEMEFETNNKSVIVGYTSGEVVKFNLLTKSFELMHLNLKVSAMEEVDDHLILGTDDGNLFIYGLKSNKVEAEAHFNPAPVKLAVNKRDNGIIYIYVYNGEETLFMVKYDTEKGEIFGTTYLVGLPEVFKVDTMVYDQELLVGSNYGVMLFK</sequence>
<keyword evidence="3" id="KW-0647">Proteasome</keyword>
<evidence type="ECO:0000313" key="7">
    <source>
        <dbReference type="Proteomes" id="UP000000707"/>
    </source>
</evidence>
<dbReference type="GO" id="GO:0000502">
    <property type="term" value="C:proteasome complex"/>
    <property type="evidence" value="ECO:0007669"/>
    <property type="project" value="UniProtKB-KW"/>
</dbReference>
<evidence type="ECO:0000256" key="5">
    <source>
        <dbReference type="PROSITE-ProRule" id="PRU00221"/>
    </source>
</evidence>
<feature type="repeat" description="WD" evidence="5">
    <location>
        <begin position="118"/>
        <end position="159"/>
    </location>
</feature>
<accession>G3B2Y9</accession>
<protein>
    <submittedName>
        <fullName evidence="6">WD40 repeat-like protein</fullName>
    </submittedName>
</protein>
<gene>
    <name evidence="6" type="ORF">CANTEDRAFT_114074</name>
</gene>
<keyword evidence="2" id="KW-0677">Repeat</keyword>
<dbReference type="PROSITE" id="PS50082">
    <property type="entry name" value="WD_REPEATS_2"/>
    <property type="match status" value="1"/>
</dbReference>
<dbReference type="PANTHER" id="PTHR19857">
    <property type="entry name" value="MITOCHONDRIAL DIVISION PROTEIN 1-RELATED"/>
    <property type="match status" value="1"/>
</dbReference>
<evidence type="ECO:0000313" key="6">
    <source>
        <dbReference type="EMBL" id="EGV64035.1"/>
    </source>
</evidence>
<dbReference type="OrthoDB" id="10257301at2759"/>
<dbReference type="PANTHER" id="PTHR19857:SF19">
    <property type="entry name" value="26S PROTEASOME REGULATORY SUBUNIT RPN14"/>
    <property type="match status" value="1"/>
</dbReference>
<evidence type="ECO:0000256" key="1">
    <source>
        <dbReference type="ARBA" id="ARBA00022574"/>
    </source>
</evidence>
<dbReference type="Proteomes" id="UP000000707">
    <property type="component" value="Unassembled WGS sequence"/>
</dbReference>
<proteinExistence type="inferred from homology"/>
<dbReference type="EMBL" id="GL996521">
    <property type="protein sequence ID" value="EGV64035.1"/>
    <property type="molecule type" value="Genomic_DNA"/>
</dbReference>
<organism evidence="7">
    <name type="scientific">Candida tenuis (strain ATCC 10573 / BCRC 21748 / CBS 615 / JCM 9827 / NBRC 10315 / NRRL Y-1498 / VKM Y-70)</name>
    <name type="common">Yeast</name>
    <name type="synonym">Yamadazyma tenuis</name>
    <dbReference type="NCBI Taxonomy" id="590646"/>
    <lineage>
        <taxon>Eukaryota</taxon>
        <taxon>Fungi</taxon>
        <taxon>Dikarya</taxon>
        <taxon>Ascomycota</taxon>
        <taxon>Saccharomycotina</taxon>
        <taxon>Pichiomycetes</taxon>
        <taxon>Debaryomycetaceae</taxon>
        <taxon>Yamadazyma</taxon>
    </lineage>
</organism>
<reference evidence="6 7" key="1">
    <citation type="journal article" date="2011" name="Proc. Natl. Acad. Sci. U.S.A.">
        <title>Comparative genomics of xylose-fermenting fungi for enhanced biofuel production.</title>
        <authorList>
            <person name="Wohlbach D.J."/>
            <person name="Kuo A."/>
            <person name="Sato T.K."/>
            <person name="Potts K.M."/>
            <person name="Salamov A.A."/>
            <person name="LaButti K.M."/>
            <person name="Sun H."/>
            <person name="Clum A."/>
            <person name="Pangilinan J.L."/>
            <person name="Lindquist E.A."/>
            <person name="Lucas S."/>
            <person name="Lapidus A."/>
            <person name="Jin M."/>
            <person name="Gunawan C."/>
            <person name="Balan V."/>
            <person name="Dale B.E."/>
            <person name="Jeffries T.W."/>
            <person name="Zinkel R."/>
            <person name="Barry K.W."/>
            <person name="Grigoriev I.V."/>
            <person name="Gasch A.P."/>
        </authorList>
    </citation>
    <scope>NUCLEOTIDE SEQUENCE [LARGE SCALE GENOMIC DNA]</scope>
    <source>
        <strain evidence="7">ATCC 10573 / BCRC 21748 / CBS 615 / JCM 9827 / NBRC 10315 / NRRL Y-1498 / VKM Y-70</strain>
    </source>
</reference>
<comment type="similarity">
    <text evidence="4">Belongs to the WD repeat PAAF1/RPN14 family.</text>
</comment>
<dbReference type="RefSeq" id="XP_006686349.1">
    <property type="nucleotide sequence ID" value="XM_006686286.1"/>
</dbReference>
<dbReference type="AlphaFoldDB" id="G3B2Y9"/>
<dbReference type="eggNOG" id="KOG0266">
    <property type="taxonomic scope" value="Eukaryota"/>
</dbReference>
<evidence type="ECO:0000256" key="2">
    <source>
        <dbReference type="ARBA" id="ARBA00022737"/>
    </source>
</evidence>
<dbReference type="Gene3D" id="2.130.10.10">
    <property type="entry name" value="YVTN repeat-like/Quinoprotein amine dehydrogenase"/>
    <property type="match status" value="1"/>
</dbReference>
<dbReference type="KEGG" id="cten:18247250"/>
<evidence type="ECO:0000256" key="3">
    <source>
        <dbReference type="ARBA" id="ARBA00022942"/>
    </source>
</evidence>